<protein>
    <submittedName>
        <fullName evidence="1">Uncharacterized protein</fullName>
    </submittedName>
</protein>
<reference evidence="1 2" key="1">
    <citation type="submission" date="2011-02" db="EMBL/GenBank/DDBJ databases">
        <title>The Genome Sequence of Sphaeroforma arctica JP610.</title>
        <authorList>
            <consortium name="The Broad Institute Genome Sequencing Platform"/>
            <person name="Russ C."/>
            <person name="Cuomo C."/>
            <person name="Young S.K."/>
            <person name="Zeng Q."/>
            <person name="Gargeya S."/>
            <person name="Alvarado L."/>
            <person name="Berlin A."/>
            <person name="Chapman S.B."/>
            <person name="Chen Z."/>
            <person name="Freedman E."/>
            <person name="Gellesch M."/>
            <person name="Goldberg J."/>
            <person name="Griggs A."/>
            <person name="Gujja S."/>
            <person name="Heilman E."/>
            <person name="Heiman D."/>
            <person name="Howarth C."/>
            <person name="Mehta T."/>
            <person name="Neiman D."/>
            <person name="Pearson M."/>
            <person name="Roberts A."/>
            <person name="Saif S."/>
            <person name="Shea T."/>
            <person name="Shenoy N."/>
            <person name="Sisk P."/>
            <person name="Stolte C."/>
            <person name="Sykes S."/>
            <person name="White J."/>
            <person name="Yandava C."/>
            <person name="Burger G."/>
            <person name="Gray M.W."/>
            <person name="Holland P.W.H."/>
            <person name="King N."/>
            <person name="Lang F.B.F."/>
            <person name="Roger A.J."/>
            <person name="Ruiz-Trillo I."/>
            <person name="Haas B."/>
            <person name="Nusbaum C."/>
            <person name="Birren B."/>
        </authorList>
    </citation>
    <scope>NUCLEOTIDE SEQUENCE [LARGE SCALE GENOMIC DNA]</scope>
    <source>
        <strain evidence="1 2">JP610</strain>
    </source>
</reference>
<feature type="non-terminal residue" evidence="1">
    <location>
        <position position="1"/>
    </location>
</feature>
<dbReference type="EMBL" id="KQ256165">
    <property type="protein sequence ID" value="KNC69282.1"/>
    <property type="molecule type" value="Genomic_DNA"/>
</dbReference>
<accession>A0A0L0EXS7</accession>
<dbReference type="Proteomes" id="UP000054560">
    <property type="component" value="Unassembled WGS sequence"/>
</dbReference>
<dbReference type="GeneID" id="25918714"/>
<organism evidence="1 2">
    <name type="scientific">Sphaeroforma arctica JP610</name>
    <dbReference type="NCBI Taxonomy" id="667725"/>
    <lineage>
        <taxon>Eukaryota</taxon>
        <taxon>Ichthyosporea</taxon>
        <taxon>Ichthyophonida</taxon>
        <taxon>Sphaeroforma</taxon>
    </lineage>
</organism>
<name>A0A0L0EXS7_9EUKA</name>
<keyword evidence="2" id="KW-1185">Reference proteome</keyword>
<dbReference type="RefSeq" id="XP_014143184.1">
    <property type="nucleotide sequence ID" value="XM_014287709.1"/>
</dbReference>
<evidence type="ECO:0000313" key="2">
    <source>
        <dbReference type="Proteomes" id="UP000054560"/>
    </source>
</evidence>
<evidence type="ECO:0000313" key="1">
    <source>
        <dbReference type="EMBL" id="KNC69282.1"/>
    </source>
</evidence>
<sequence>SASDDEQHIFFNANYWRVFAVFREAFSASEAAFRSKGLLTYMRKRVCAWEFA</sequence>
<dbReference type="AlphaFoldDB" id="A0A0L0EXS7"/>
<proteinExistence type="predicted"/>
<gene>
    <name evidence="1" type="ORF">SARC_18210</name>
</gene>